<evidence type="ECO:0000256" key="7">
    <source>
        <dbReference type="ARBA" id="ARBA00022989"/>
    </source>
</evidence>
<feature type="transmembrane region" description="Helical" evidence="11">
    <location>
        <begin position="21"/>
        <end position="42"/>
    </location>
</feature>
<evidence type="ECO:0000256" key="1">
    <source>
        <dbReference type="ARBA" id="ARBA00004429"/>
    </source>
</evidence>
<keyword evidence="6 11" id="KW-0812">Transmembrane</keyword>
<evidence type="ECO:0000259" key="12">
    <source>
        <dbReference type="PROSITE" id="PS50928"/>
    </source>
</evidence>
<keyword evidence="4" id="KW-1003">Cell membrane</keyword>
<evidence type="ECO:0000256" key="6">
    <source>
        <dbReference type="ARBA" id="ARBA00022692"/>
    </source>
</evidence>
<sequence>MMISLFKRNGLGVQDFPGFGGFSFLFYLYLYAPILVLVVFSFNANQSATVWSGFSLDWYRAAFANQALRQAAGNSLLIAVCASMAATAIATLAALGTSRGAKFKGLQLSMGAIMLPLVLPEIVVGVATLALFSTLGLSLGYGNLIIAHTVFCIPFAYLPIRARLNDMDLSLEHAAADLYAGPWRTFRKVTLPLLMPGIVSGLMLAFIVSLDNFVISMMVSQAGTTTLPIFIFGLLRMGVTPDVNAVSTLILGVSVLFVSLSYLLSKKHP</sequence>
<keyword evidence="7 11" id="KW-1133">Transmembrane helix</keyword>
<evidence type="ECO:0000313" key="13">
    <source>
        <dbReference type="EMBL" id="SEB50943.1"/>
    </source>
</evidence>
<evidence type="ECO:0000256" key="9">
    <source>
        <dbReference type="ARBA" id="ARBA00037216"/>
    </source>
</evidence>
<dbReference type="Gene3D" id="1.10.3720.10">
    <property type="entry name" value="MetI-like"/>
    <property type="match status" value="1"/>
</dbReference>
<protein>
    <recommendedName>
        <fullName evidence="10">Spermidine/putrescine transport system permease protein PotC</fullName>
    </recommendedName>
</protein>
<dbReference type="InterPro" id="IPR051789">
    <property type="entry name" value="Bact_Polyamine_Transport"/>
</dbReference>
<accession>A0A1H4JXP9</accession>
<feature type="transmembrane region" description="Helical" evidence="11">
    <location>
        <begin position="213"/>
        <end position="234"/>
    </location>
</feature>
<feature type="transmembrane region" description="Helical" evidence="11">
    <location>
        <begin position="76"/>
        <end position="96"/>
    </location>
</feature>
<evidence type="ECO:0000256" key="11">
    <source>
        <dbReference type="RuleBase" id="RU363032"/>
    </source>
</evidence>
<feature type="domain" description="ABC transmembrane type-1" evidence="12">
    <location>
        <begin position="72"/>
        <end position="262"/>
    </location>
</feature>
<dbReference type="Pfam" id="PF00528">
    <property type="entry name" value="BPD_transp_1"/>
    <property type="match status" value="1"/>
</dbReference>
<proteinExistence type="inferred from homology"/>
<gene>
    <name evidence="13" type="ORF">SAMN05216178_0856</name>
</gene>
<comment type="subcellular location">
    <subcellularLocation>
        <location evidence="1">Cell inner membrane</location>
        <topology evidence="1">Multi-pass membrane protein</topology>
    </subcellularLocation>
    <subcellularLocation>
        <location evidence="11">Cell membrane</location>
        <topology evidence="11">Multi-pass membrane protein</topology>
    </subcellularLocation>
</comment>
<comment type="similarity">
    <text evidence="2">Belongs to the binding-protein-dependent transport system permease family. CysTW subfamily.</text>
</comment>
<name>A0A1H4JXP9_9PSED</name>
<evidence type="ECO:0000256" key="2">
    <source>
        <dbReference type="ARBA" id="ARBA00007069"/>
    </source>
</evidence>
<dbReference type="PANTHER" id="PTHR43848:SF5">
    <property type="entry name" value="SPERMIDINE_PUTRESCINE TRANSPORT SYSTEM PERMEASE PROTEIN POTC"/>
    <property type="match status" value="1"/>
</dbReference>
<feature type="transmembrane region" description="Helical" evidence="11">
    <location>
        <begin position="138"/>
        <end position="160"/>
    </location>
</feature>
<feature type="transmembrane region" description="Helical" evidence="11">
    <location>
        <begin position="108"/>
        <end position="132"/>
    </location>
</feature>
<dbReference type="GO" id="GO:0055085">
    <property type="term" value="P:transmembrane transport"/>
    <property type="evidence" value="ECO:0007669"/>
    <property type="project" value="InterPro"/>
</dbReference>
<dbReference type="Proteomes" id="UP000198982">
    <property type="component" value="Unassembled WGS sequence"/>
</dbReference>
<evidence type="ECO:0000313" key="14">
    <source>
        <dbReference type="Proteomes" id="UP000198982"/>
    </source>
</evidence>
<evidence type="ECO:0000256" key="10">
    <source>
        <dbReference type="ARBA" id="ARBA00039580"/>
    </source>
</evidence>
<dbReference type="SUPFAM" id="SSF161098">
    <property type="entry name" value="MetI-like"/>
    <property type="match status" value="1"/>
</dbReference>
<keyword evidence="5" id="KW-0997">Cell inner membrane</keyword>
<reference evidence="14" key="1">
    <citation type="submission" date="2016-10" db="EMBL/GenBank/DDBJ databases">
        <authorList>
            <person name="Varghese N."/>
            <person name="Submissions S."/>
        </authorList>
    </citation>
    <scope>NUCLEOTIDE SEQUENCE [LARGE SCALE GENOMIC DNA]</scope>
    <source>
        <strain evidence="14">DSM 9751</strain>
    </source>
</reference>
<dbReference type="AlphaFoldDB" id="A0A1H4JXP9"/>
<feature type="transmembrane region" description="Helical" evidence="11">
    <location>
        <begin position="189"/>
        <end position="207"/>
    </location>
</feature>
<keyword evidence="14" id="KW-1185">Reference proteome</keyword>
<evidence type="ECO:0000256" key="5">
    <source>
        <dbReference type="ARBA" id="ARBA00022519"/>
    </source>
</evidence>
<evidence type="ECO:0000256" key="4">
    <source>
        <dbReference type="ARBA" id="ARBA00022475"/>
    </source>
</evidence>
<dbReference type="CDD" id="cd06261">
    <property type="entry name" value="TM_PBP2"/>
    <property type="match status" value="1"/>
</dbReference>
<feature type="transmembrane region" description="Helical" evidence="11">
    <location>
        <begin position="246"/>
        <end position="264"/>
    </location>
</feature>
<evidence type="ECO:0000256" key="3">
    <source>
        <dbReference type="ARBA" id="ARBA00022448"/>
    </source>
</evidence>
<dbReference type="PANTHER" id="PTHR43848">
    <property type="entry name" value="PUTRESCINE TRANSPORT SYSTEM PERMEASE PROTEIN POTI"/>
    <property type="match status" value="1"/>
</dbReference>
<dbReference type="GO" id="GO:0005886">
    <property type="term" value="C:plasma membrane"/>
    <property type="evidence" value="ECO:0007669"/>
    <property type="project" value="UniProtKB-SubCell"/>
</dbReference>
<dbReference type="InterPro" id="IPR035906">
    <property type="entry name" value="MetI-like_sf"/>
</dbReference>
<comment type="function">
    <text evidence="9">Required for the activity of the bacterial periplasmic transport system of putrescine and spermidine.</text>
</comment>
<keyword evidence="8 11" id="KW-0472">Membrane</keyword>
<dbReference type="PROSITE" id="PS50928">
    <property type="entry name" value="ABC_TM1"/>
    <property type="match status" value="1"/>
</dbReference>
<organism evidence="13 14">
    <name type="scientific">Pseudomonas saponiphila</name>
    <dbReference type="NCBI Taxonomy" id="556534"/>
    <lineage>
        <taxon>Bacteria</taxon>
        <taxon>Pseudomonadati</taxon>
        <taxon>Pseudomonadota</taxon>
        <taxon>Gammaproteobacteria</taxon>
        <taxon>Pseudomonadales</taxon>
        <taxon>Pseudomonadaceae</taxon>
        <taxon>Pseudomonas</taxon>
    </lineage>
</organism>
<dbReference type="InterPro" id="IPR000515">
    <property type="entry name" value="MetI-like"/>
</dbReference>
<dbReference type="EMBL" id="FNTJ01000001">
    <property type="protein sequence ID" value="SEB50943.1"/>
    <property type="molecule type" value="Genomic_DNA"/>
</dbReference>
<keyword evidence="3 11" id="KW-0813">Transport</keyword>
<evidence type="ECO:0000256" key="8">
    <source>
        <dbReference type="ARBA" id="ARBA00023136"/>
    </source>
</evidence>